<dbReference type="Pfam" id="PF00490">
    <property type="entry name" value="ALAD"/>
    <property type="match status" value="1"/>
</dbReference>
<evidence type="ECO:0000256" key="8">
    <source>
        <dbReference type="ARBA" id="ARBA00047651"/>
    </source>
</evidence>
<sequence length="326" mass="36080">MAFPTDRPRRLRSSSSIRSLVRENRLSASQLILPLFIIHGTNKKEAIRSMPDVYRYSVDNLPPLIKEAMSVGIRSIILFGIPEKKDEMGSSALDPDGPVPTAVRMLKRDFPDLVVITDVCIDEYTTHGHCGLLKGEHIDNDTTLDCLAKMALVHAEAGADIVAPSDMMDGRVKAIREVLDKNGFSDTIILSYAVKYASAFYGPFRDAMMSGPQFGDRSSYQMDPANRMEAFREASLDVEEGADILMVKPALPYLDILRDLAGRFDLPLCAYQVSGEYATIMAAGKEGWIDTDRAMMESLLSIRRAGATMILTYFAIRAARLLAQSE</sequence>
<dbReference type="UniPathway" id="UPA00251">
    <property type="reaction ID" value="UER00318"/>
</dbReference>
<dbReference type="NCBIfam" id="NF006762">
    <property type="entry name" value="PRK09283.1"/>
    <property type="match status" value="1"/>
</dbReference>
<evidence type="ECO:0000256" key="5">
    <source>
        <dbReference type="ARBA" id="ARBA00023133"/>
    </source>
</evidence>
<proteinExistence type="inferred from homology"/>
<evidence type="ECO:0000256" key="13">
    <source>
        <dbReference type="RuleBase" id="RU004161"/>
    </source>
</evidence>
<dbReference type="SUPFAM" id="SSF51569">
    <property type="entry name" value="Aldolase"/>
    <property type="match status" value="1"/>
</dbReference>
<dbReference type="CDD" id="cd00384">
    <property type="entry name" value="ALAD_PBGS"/>
    <property type="match status" value="1"/>
</dbReference>
<dbReference type="InterPro" id="IPR013785">
    <property type="entry name" value="Aldolase_TIM"/>
</dbReference>
<dbReference type="GO" id="GO:0004655">
    <property type="term" value="F:porphobilinogen synthase activity"/>
    <property type="evidence" value="ECO:0007669"/>
    <property type="project" value="UniProtKB-EC"/>
</dbReference>
<reference evidence="14 15" key="2">
    <citation type="journal article" date="2015" name="Biomed. Res. Int.">
        <title>Effects of Arsenite Resistance on the Growth and Functional Gene Expression of Leptospirillum ferriphilum and Acidithiobacillus thiooxidans in Pure Culture and Coculture.</title>
        <authorList>
            <person name="Jiang H."/>
            <person name="Liang Y."/>
            <person name="Yin H."/>
            <person name="Xiao Y."/>
            <person name="Guo X."/>
            <person name="Xu Y."/>
            <person name="Hu Q."/>
            <person name="Liu H."/>
            <person name="Liu X."/>
        </authorList>
    </citation>
    <scope>NUCLEOTIDE SEQUENCE [LARGE SCALE GENOMIC DNA]</scope>
    <source>
        <strain evidence="14 15">YSK</strain>
    </source>
</reference>
<keyword evidence="6 12" id="KW-0456">Lyase</keyword>
<dbReference type="KEGG" id="lfp:Y981_10100"/>
<keyword evidence="15" id="KW-1185">Reference proteome</keyword>
<dbReference type="GO" id="GO:0005829">
    <property type="term" value="C:cytosol"/>
    <property type="evidence" value="ECO:0007669"/>
    <property type="project" value="TreeGrafter"/>
</dbReference>
<dbReference type="AlphaFoldDB" id="A0A059XV45"/>
<name>A0A059XV45_9BACT</name>
<feature type="binding site" evidence="10">
    <location>
        <position position="274"/>
    </location>
    <ligand>
        <name>5-aminolevulinate</name>
        <dbReference type="ChEBI" id="CHEBI:356416"/>
        <label>2</label>
    </ligand>
</feature>
<keyword evidence="5" id="KW-0350">Heme biosynthesis</keyword>
<keyword evidence="11" id="KW-0479">Metal-binding</keyword>
<evidence type="ECO:0000256" key="7">
    <source>
        <dbReference type="ARBA" id="ARBA00023244"/>
    </source>
</evidence>
<dbReference type="EC" id="4.2.1.24" evidence="3 12"/>
<dbReference type="FunFam" id="3.20.20.70:FF:000019">
    <property type="entry name" value="Delta-aminolevulinic acid dehydratase"/>
    <property type="match status" value="1"/>
</dbReference>
<dbReference type="GO" id="GO:0008270">
    <property type="term" value="F:zinc ion binding"/>
    <property type="evidence" value="ECO:0007669"/>
    <property type="project" value="TreeGrafter"/>
</dbReference>
<evidence type="ECO:0000256" key="2">
    <source>
        <dbReference type="ARBA" id="ARBA00008055"/>
    </source>
</evidence>
<keyword evidence="11" id="KW-0460">Magnesium</keyword>
<comment type="subunit">
    <text evidence="12">Homooctamer.</text>
</comment>
<reference evidence="15" key="1">
    <citation type="submission" date="2014-02" db="EMBL/GenBank/DDBJ databases">
        <title>Complete genome sequence and comparative genomic analysis of the nitrogen-fixing bacterium Leptospirillum ferriphilum YSK.</title>
        <authorList>
            <person name="Guo X."/>
            <person name="Yin H."/>
            <person name="Liang Y."/>
            <person name="Hu Q."/>
            <person name="Ma L."/>
            <person name="Xiao Y."/>
            <person name="Zhang X."/>
            <person name="Qiu G."/>
            <person name="Liu X."/>
        </authorList>
    </citation>
    <scope>NUCLEOTIDE SEQUENCE [LARGE SCALE GENOMIC DNA]</scope>
    <source>
        <strain evidence="15">YSK</strain>
    </source>
</reference>
<evidence type="ECO:0000313" key="14">
    <source>
        <dbReference type="EMBL" id="AIA30975.1"/>
    </source>
</evidence>
<dbReference type="RefSeq" id="WP_038505893.1">
    <property type="nucleotide sequence ID" value="NZ_CP007243.1"/>
</dbReference>
<evidence type="ECO:0000313" key="15">
    <source>
        <dbReference type="Proteomes" id="UP000027059"/>
    </source>
</evidence>
<feature type="active site" description="Schiff-base intermediate with substrate" evidence="9">
    <location>
        <position position="248"/>
    </location>
</feature>
<dbReference type="SMART" id="SM01004">
    <property type="entry name" value="ALAD"/>
    <property type="match status" value="1"/>
</dbReference>
<dbReference type="PROSITE" id="PS00169">
    <property type="entry name" value="D_ALA_DEHYDRATASE"/>
    <property type="match status" value="1"/>
</dbReference>
<dbReference type="Proteomes" id="UP000027059">
    <property type="component" value="Chromosome"/>
</dbReference>
<feature type="binding site" evidence="10">
    <location>
        <position position="217"/>
    </location>
    <ligand>
        <name>5-aminolevulinate</name>
        <dbReference type="ChEBI" id="CHEBI:356416"/>
        <label>1</label>
    </ligand>
</feature>
<dbReference type="Gene3D" id="3.20.20.70">
    <property type="entry name" value="Aldolase class I"/>
    <property type="match status" value="1"/>
</dbReference>
<accession>A0A059XV45</accession>
<evidence type="ECO:0000256" key="11">
    <source>
        <dbReference type="PIRSR" id="PIRSR001415-5"/>
    </source>
</evidence>
<dbReference type="HOGENOM" id="CLU_035731_0_0_0"/>
<evidence type="ECO:0000256" key="1">
    <source>
        <dbReference type="ARBA" id="ARBA00004694"/>
    </source>
</evidence>
<evidence type="ECO:0000256" key="4">
    <source>
        <dbReference type="ARBA" id="ARBA00020771"/>
    </source>
</evidence>
<dbReference type="InterPro" id="IPR030656">
    <property type="entry name" value="ALAD_AS"/>
</dbReference>
<comment type="catalytic activity">
    <reaction evidence="8 12">
        <text>2 5-aminolevulinate = porphobilinogen + 2 H2O + H(+)</text>
        <dbReference type="Rhea" id="RHEA:24064"/>
        <dbReference type="ChEBI" id="CHEBI:15377"/>
        <dbReference type="ChEBI" id="CHEBI:15378"/>
        <dbReference type="ChEBI" id="CHEBI:58126"/>
        <dbReference type="ChEBI" id="CHEBI:356416"/>
        <dbReference type="EC" id="4.2.1.24"/>
    </reaction>
</comment>
<dbReference type="InterPro" id="IPR001731">
    <property type="entry name" value="ALAD"/>
</dbReference>
<organism evidence="14 15">
    <name type="scientific">Leptospirillum ferriphilum YSK</name>
    <dbReference type="NCBI Taxonomy" id="1441628"/>
    <lineage>
        <taxon>Bacteria</taxon>
        <taxon>Pseudomonadati</taxon>
        <taxon>Nitrospirota</taxon>
        <taxon>Nitrospiria</taxon>
        <taxon>Nitrospirales</taxon>
        <taxon>Nitrospiraceae</taxon>
        <taxon>Leptospirillum</taxon>
    </lineage>
</organism>
<protein>
    <recommendedName>
        <fullName evidence="4 12">Delta-aminolevulinic acid dehydratase</fullName>
        <ecNumber evidence="3 12">4.2.1.24</ecNumber>
    </recommendedName>
</protein>
<evidence type="ECO:0000256" key="10">
    <source>
        <dbReference type="PIRSR" id="PIRSR001415-2"/>
    </source>
</evidence>
<evidence type="ECO:0000256" key="9">
    <source>
        <dbReference type="PIRSR" id="PIRSR001415-1"/>
    </source>
</evidence>
<dbReference type="PANTHER" id="PTHR11458:SF0">
    <property type="entry name" value="DELTA-AMINOLEVULINIC ACID DEHYDRATASE"/>
    <property type="match status" value="1"/>
</dbReference>
<gene>
    <name evidence="14" type="ORF">Y981_10100</name>
</gene>
<comment type="pathway">
    <text evidence="1">Porphyrin-containing compound metabolism; protoporphyrin-IX biosynthesis; coproporphyrinogen-III from 5-aminolevulinate: step 1/4.</text>
</comment>
<feature type="binding site" evidence="10">
    <location>
        <position position="205"/>
    </location>
    <ligand>
        <name>5-aminolevulinate</name>
        <dbReference type="ChEBI" id="CHEBI:356416"/>
        <label>1</label>
    </ligand>
</feature>
<evidence type="ECO:0000256" key="12">
    <source>
        <dbReference type="RuleBase" id="RU000515"/>
    </source>
</evidence>
<dbReference type="OrthoDB" id="9805001at2"/>
<dbReference type="PANTHER" id="PTHR11458">
    <property type="entry name" value="DELTA-AMINOLEVULINIC ACID DEHYDRATASE"/>
    <property type="match status" value="1"/>
</dbReference>
<feature type="active site" description="Schiff-base intermediate with substrate" evidence="9">
    <location>
        <position position="195"/>
    </location>
</feature>
<dbReference type="EMBL" id="CP007243">
    <property type="protein sequence ID" value="AIA30975.1"/>
    <property type="molecule type" value="Genomic_DNA"/>
</dbReference>
<evidence type="ECO:0000256" key="6">
    <source>
        <dbReference type="ARBA" id="ARBA00023239"/>
    </source>
</evidence>
<dbReference type="PRINTS" id="PR00144">
    <property type="entry name" value="DALDHYDRTASE"/>
</dbReference>
<feature type="binding site" evidence="11">
    <location>
        <position position="233"/>
    </location>
    <ligand>
        <name>Mg(2+)</name>
        <dbReference type="ChEBI" id="CHEBI:18420"/>
    </ligand>
</feature>
<keyword evidence="7 12" id="KW-0627">Porphyrin biosynthesis</keyword>
<dbReference type="PIRSF" id="PIRSF001415">
    <property type="entry name" value="Porphbilin_synth"/>
    <property type="match status" value="1"/>
</dbReference>
<evidence type="ECO:0000256" key="3">
    <source>
        <dbReference type="ARBA" id="ARBA00012053"/>
    </source>
</evidence>
<dbReference type="GO" id="GO:0006782">
    <property type="term" value="P:protoporphyrinogen IX biosynthetic process"/>
    <property type="evidence" value="ECO:0007669"/>
    <property type="project" value="UniProtKB-UniPathway"/>
</dbReference>
<comment type="similarity">
    <text evidence="2 13">Belongs to the ALAD family.</text>
</comment>
<feature type="binding site" evidence="10">
    <location>
        <position position="313"/>
    </location>
    <ligand>
        <name>5-aminolevulinate</name>
        <dbReference type="ChEBI" id="CHEBI:356416"/>
        <label>2</label>
    </ligand>
</feature>